<dbReference type="Proteomes" id="UP001228049">
    <property type="component" value="Unassembled WGS sequence"/>
</dbReference>
<keyword evidence="1" id="KW-0472">Membrane</keyword>
<dbReference type="EMBL" id="JASDAP010000020">
    <property type="protein sequence ID" value="KAK1887060.1"/>
    <property type="molecule type" value="Genomic_DNA"/>
</dbReference>
<gene>
    <name evidence="2" type="ORF">KUDE01_030772</name>
</gene>
<keyword evidence="3" id="KW-1185">Reference proteome</keyword>
<keyword evidence="1" id="KW-0812">Transmembrane</keyword>
<dbReference type="AlphaFoldDB" id="A0AAD9F639"/>
<reference evidence="2" key="1">
    <citation type="submission" date="2023-04" db="EMBL/GenBank/DDBJ databases">
        <title>Chromosome-level genome of Chaenocephalus aceratus.</title>
        <authorList>
            <person name="Park H."/>
        </authorList>
    </citation>
    <scope>NUCLEOTIDE SEQUENCE</scope>
    <source>
        <strain evidence="2">DE</strain>
        <tissue evidence="2">Muscle</tissue>
    </source>
</reference>
<proteinExistence type="predicted"/>
<organism evidence="2 3">
    <name type="scientific">Dissostichus eleginoides</name>
    <name type="common">Patagonian toothfish</name>
    <name type="synonym">Dissostichus amissus</name>
    <dbReference type="NCBI Taxonomy" id="100907"/>
    <lineage>
        <taxon>Eukaryota</taxon>
        <taxon>Metazoa</taxon>
        <taxon>Chordata</taxon>
        <taxon>Craniata</taxon>
        <taxon>Vertebrata</taxon>
        <taxon>Euteleostomi</taxon>
        <taxon>Actinopterygii</taxon>
        <taxon>Neopterygii</taxon>
        <taxon>Teleostei</taxon>
        <taxon>Neoteleostei</taxon>
        <taxon>Acanthomorphata</taxon>
        <taxon>Eupercaria</taxon>
        <taxon>Perciformes</taxon>
        <taxon>Notothenioidei</taxon>
        <taxon>Nototheniidae</taxon>
        <taxon>Dissostichus</taxon>
    </lineage>
</organism>
<accession>A0AAD9F639</accession>
<protein>
    <submittedName>
        <fullName evidence="2">Myc proto-oncoprotein</fullName>
    </submittedName>
</protein>
<evidence type="ECO:0000256" key="1">
    <source>
        <dbReference type="SAM" id="Phobius"/>
    </source>
</evidence>
<evidence type="ECO:0000313" key="2">
    <source>
        <dbReference type="EMBL" id="KAK1887060.1"/>
    </source>
</evidence>
<sequence>MTPRMEILVRLYQQVRQQCLSSCLLCPCPPGSPPRCSDSSSPSRLLSSAPTLSHSSWPGRGAWRLATSVSLLLTCLHVALYLLHLALVVGVMAMLILTQHRVADSDTTNEKVLYQQRYWSGITAKAKLGSFGCKQG</sequence>
<feature type="transmembrane region" description="Helical" evidence="1">
    <location>
        <begin position="71"/>
        <end position="97"/>
    </location>
</feature>
<evidence type="ECO:0000313" key="3">
    <source>
        <dbReference type="Proteomes" id="UP001228049"/>
    </source>
</evidence>
<name>A0AAD9F639_DISEL</name>
<keyword evidence="1" id="KW-1133">Transmembrane helix</keyword>
<comment type="caution">
    <text evidence="2">The sequence shown here is derived from an EMBL/GenBank/DDBJ whole genome shotgun (WGS) entry which is preliminary data.</text>
</comment>